<gene>
    <name evidence="1" type="ORF">GO493_17165</name>
</gene>
<accession>A0A7K1U7L0</accession>
<comment type="caution">
    <text evidence="1">The sequence shown here is derived from an EMBL/GenBank/DDBJ whole genome shotgun (WGS) entry which is preliminary data.</text>
</comment>
<protein>
    <submittedName>
        <fullName evidence="1">Methyltransferase domain-containing protein</fullName>
    </submittedName>
</protein>
<evidence type="ECO:0000313" key="1">
    <source>
        <dbReference type="EMBL" id="MVT10005.1"/>
    </source>
</evidence>
<dbReference type="Gene3D" id="3.40.50.150">
    <property type="entry name" value="Vaccinia Virus protein VP39"/>
    <property type="match status" value="1"/>
</dbReference>
<evidence type="ECO:0000313" key="2">
    <source>
        <dbReference type="Proteomes" id="UP000461730"/>
    </source>
</evidence>
<sequence length="221" mass="25719">MINIPASKGVLKRQLIKYHHKLSHHNRVHIIAHHLVKKLDNLNLLPEHNRCVDIGSGDMKLVSIIDSIKPHWNWRCLDIHPARGEGGQWDRYEFFNGRNIPYGDKHFDISLLADVLHHAEDIPALLQEAKRVSRYIVIKDHFEYGFYSNTMLKAMDIFGNWAYDVKVPGKYFTRKSFAELCQRTGLEVVDMEIGMDLYQHLPVLNAILKSDWHFTAVLKSK</sequence>
<name>A0A7K1U7L0_9BACT</name>
<dbReference type="Proteomes" id="UP000461730">
    <property type="component" value="Unassembled WGS sequence"/>
</dbReference>
<dbReference type="RefSeq" id="WP_157307452.1">
    <property type="nucleotide sequence ID" value="NZ_WRXN01000007.1"/>
</dbReference>
<keyword evidence="2" id="KW-1185">Reference proteome</keyword>
<dbReference type="AlphaFoldDB" id="A0A7K1U7L0"/>
<dbReference type="SUPFAM" id="SSF53335">
    <property type="entry name" value="S-adenosyl-L-methionine-dependent methyltransferases"/>
    <property type="match status" value="1"/>
</dbReference>
<dbReference type="GO" id="GO:0008168">
    <property type="term" value="F:methyltransferase activity"/>
    <property type="evidence" value="ECO:0007669"/>
    <property type="project" value="UniProtKB-KW"/>
</dbReference>
<dbReference type="EMBL" id="WRXN01000007">
    <property type="protein sequence ID" value="MVT10005.1"/>
    <property type="molecule type" value="Genomic_DNA"/>
</dbReference>
<dbReference type="Pfam" id="PF13489">
    <property type="entry name" value="Methyltransf_23"/>
    <property type="match status" value="1"/>
</dbReference>
<reference evidence="1 2" key="1">
    <citation type="submission" date="2019-12" db="EMBL/GenBank/DDBJ databases">
        <title>Chitinophaga sp. strain ysch24 (GDMCC 1.1355), whole genome shotgun sequence.</title>
        <authorList>
            <person name="Zhang X."/>
        </authorList>
    </citation>
    <scope>NUCLEOTIDE SEQUENCE [LARGE SCALE GENOMIC DNA]</scope>
    <source>
        <strain evidence="2">ysch24</strain>
    </source>
</reference>
<keyword evidence="1" id="KW-0489">Methyltransferase</keyword>
<organism evidence="1 2">
    <name type="scientific">Chitinophaga tropicalis</name>
    <dbReference type="NCBI Taxonomy" id="2683588"/>
    <lineage>
        <taxon>Bacteria</taxon>
        <taxon>Pseudomonadati</taxon>
        <taxon>Bacteroidota</taxon>
        <taxon>Chitinophagia</taxon>
        <taxon>Chitinophagales</taxon>
        <taxon>Chitinophagaceae</taxon>
        <taxon>Chitinophaga</taxon>
    </lineage>
</organism>
<keyword evidence="1" id="KW-0808">Transferase</keyword>
<dbReference type="GO" id="GO:0032259">
    <property type="term" value="P:methylation"/>
    <property type="evidence" value="ECO:0007669"/>
    <property type="project" value="UniProtKB-KW"/>
</dbReference>
<dbReference type="InterPro" id="IPR029063">
    <property type="entry name" value="SAM-dependent_MTases_sf"/>
</dbReference>
<proteinExistence type="predicted"/>